<keyword evidence="1" id="KW-1133">Transmembrane helix</keyword>
<proteinExistence type="predicted"/>
<organism evidence="2 3">
    <name type="scientific">Leptospira licerasiae str. MMD4847</name>
    <dbReference type="NCBI Taxonomy" id="1049971"/>
    <lineage>
        <taxon>Bacteria</taxon>
        <taxon>Pseudomonadati</taxon>
        <taxon>Spirochaetota</taxon>
        <taxon>Spirochaetia</taxon>
        <taxon>Leptospirales</taxon>
        <taxon>Leptospiraceae</taxon>
        <taxon>Leptospira</taxon>
    </lineage>
</organism>
<accession>A0ABP2RA34</accession>
<keyword evidence="1" id="KW-0812">Transmembrane</keyword>
<sequence length="541" mass="63546">MKFLKRISAVRYSDLILAIIFFCYISYQHAWLSDDAFISFRVVDNFANGYGLRWNIAERVQVFTNPLLVLLLLFPYIVWNDIVSLSFITSFFFGIGTLLFLKRISGSKVSFLISVAFLFSSKSFFDYMYSGLENSLNYLIQAAFFYFFWKDYRFEKESKLPILFFLISIGIVSRMDFVLIFIIPIVYCFWKEYEERRVTRKSLTISFLASLPAILWFSFAAVYYGSLLPNTYYAKTNTVDSLSQVFHQGFLYYYKQVIWDPISITFLPFVYALNLVFRNKRNELVIGFLFSLPYLVYILFVGGDFMAGRFFTYVILMFGLVISKTSKFSKKEVVSLIGLFLAYNIFFSTSPFHRMPKSVFDYAQSFENGISDEKFYYFHSSGFSKRNEPTSILNKLREKAPIYIVDEKIPRISNIGYVGYSLGPKYHIVDHWALTDPLLSRLKGRGRIGHKIRGIPRGYIESLESNSNMISEEPLREYYQGIRILTMGPICDRHRWDLFWKYQFGSFRKYPLDNYILDPEKSKKSEIKFNLPPDVLKDFIP</sequence>
<dbReference type="RefSeq" id="WP_008595592.1">
    <property type="nucleotide sequence ID" value="NZ_AHOM02000010.1"/>
</dbReference>
<dbReference type="Proteomes" id="UP000018720">
    <property type="component" value="Unassembled WGS sequence"/>
</dbReference>
<feature type="transmembrane region" description="Helical" evidence="1">
    <location>
        <begin position="306"/>
        <end position="322"/>
    </location>
</feature>
<feature type="transmembrane region" description="Helical" evidence="1">
    <location>
        <begin position="162"/>
        <end position="190"/>
    </location>
</feature>
<name>A0ABP2RA34_9LEPT</name>
<keyword evidence="1" id="KW-0472">Membrane</keyword>
<feature type="transmembrane region" description="Helical" evidence="1">
    <location>
        <begin position="12"/>
        <end position="31"/>
    </location>
</feature>
<keyword evidence="3" id="KW-1185">Reference proteome</keyword>
<feature type="transmembrane region" description="Helical" evidence="1">
    <location>
        <begin position="334"/>
        <end position="352"/>
    </location>
</feature>
<feature type="transmembrane region" description="Helical" evidence="1">
    <location>
        <begin position="258"/>
        <end position="277"/>
    </location>
</feature>
<feature type="transmembrane region" description="Helical" evidence="1">
    <location>
        <begin position="202"/>
        <end position="224"/>
    </location>
</feature>
<dbReference type="EMBL" id="AHOM02000010">
    <property type="protein sequence ID" value="EJZ41290.1"/>
    <property type="molecule type" value="Genomic_DNA"/>
</dbReference>
<gene>
    <name evidence="2" type="ORF">LEP1GSC178_1150</name>
</gene>
<comment type="caution">
    <text evidence="2">The sequence shown here is derived from an EMBL/GenBank/DDBJ whole genome shotgun (WGS) entry which is preliminary data.</text>
</comment>
<reference evidence="2 3" key="1">
    <citation type="submission" date="2012-08" db="EMBL/GenBank/DDBJ databases">
        <authorList>
            <person name="Harkins D.M."/>
            <person name="Durkin A.S."/>
            <person name="Selengut J.D."/>
            <person name="Sanka R."/>
            <person name="DePew J."/>
            <person name="Purushe J."/>
            <person name="Matthias M.A."/>
            <person name="Vinetz J.M."/>
            <person name="Sutton G.G."/>
            <person name="Nelson W.C."/>
            <person name="Fouts D.E."/>
        </authorList>
    </citation>
    <scope>NUCLEOTIDE SEQUENCE [LARGE SCALE GENOMIC DNA]</scope>
    <source>
        <strain evidence="2 3">MMD4847</strain>
    </source>
</reference>
<evidence type="ECO:0000313" key="3">
    <source>
        <dbReference type="Proteomes" id="UP000018720"/>
    </source>
</evidence>
<feature type="transmembrane region" description="Helical" evidence="1">
    <location>
        <begin position="76"/>
        <end position="99"/>
    </location>
</feature>
<feature type="transmembrane region" description="Helical" evidence="1">
    <location>
        <begin position="284"/>
        <end position="300"/>
    </location>
</feature>
<evidence type="ECO:0000256" key="1">
    <source>
        <dbReference type="SAM" id="Phobius"/>
    </source>
</evidence>
<protein>
    <submittedName>
        <fullName evidence="2">Membrane protein</fullName>
    </submittedName>
</protein>
<evidence type="ECO:0000313" key="2">
    <source>
        <dbReference type="EMBL" id="EJZ41290.1"/>
    </source>
</evidence>